<comment type="caution">
    <text evidence="2">The sequence shown here is derived from an EMBL/GenBank/DDBJ whole genome shotgun (WGS) entry which is preliminary data.</text>
</comment>
<dbReference type="Proteomes" id="UP001187192">
    <property type="component" value="Unassembled WGS sequence"/>
</dbReference>
<proteinExistence type="predicted"/>
<protein>
    <submittedName>
        <fullName evidence="2">Uncharacterized protein</fullName>
    </submittedName>
</protein>
<evidence type="ECO:0000313" key="2">
    <source>
        <dbReference type="EMBL" id="GMN42208.1"/>
    </source>
</evidence>
<reference evidence="2" key="1">
    <citation type="submission" date="2023-07" db="EMBL/GenBank/DDBJ databases">
        <title>draft genome sequence of fig (Ficus carica).</title>
        <authorList>
            <person name="Takahashi T."/>
            <person name="Nishimura K."/>
        </authorList>
    </citation>
    <scope>NUCLEOTIDE SEQUENCE</scope>
</reference>
<gene>
    <name evidence="2" type="ORF">TIFTF001_011413</name>
</gene>
<evidence type="ECO:0000256" key="1">
    <source>
        <dbReference type="SAM" id="SignalP"/>
    </source>
</evidence>
<dbReference type="EMBL" id="BTGU01000014">
    <property type="protein sequence ID" value="GMN42208.1"/>
    <property type="molecule type" value="Genomic_DNA"/>
</dbReference>
<sequence length="159" mass="17479">MFMIWAILSWIFRIVSRCGDNDLRKVSSDNGQGKIKLHHHEYDTRIWGRGTAEAGGPIKLFRSRKGKWRLVRAGEGGGGGSCRGRRWGLDRTGEGRGRLVHASEVWGNDGLAAEVDDGGLHGGRSTARNHDFANTSWERENGVAMATSRLGRFDVACSA</sequence>
<keyword evidence="3" id="KW-1185">Reference proteome</keyword>
<keyword evidence="1" id="KW-0732">Signal</keyword>
<dbReference type="AlphaFoldDB" id="A0AA88AAF3"/>
<feature type="chain" id="PRO_5041719733" evidence="1">
    <location>
        <begin position="18"/>
        <end position="159"/>
    </location>
</feature>
<organism evidence="2 3">
    <name type="scientific">Ficus carica</name>
    <name type="common">Common fig</name>
    <dbReference type="NCBI Taxonomy" id="3494"/>
    <lineage>
        <taxon>Eukaryota</taxon>
        <taxon>Viridiplantae</taxon>
        <taxon>Streptophyta</taxon>
        <taxon>Embryophyta</taxon>
        <taxon>Tracheophyta</taxon>
        <taxon>Spermatophyta</taxon>
        <taxon>Magnoliopsida</taxon>
        <taxon>eudicotyledons</taxon>
        <taxon>Gunneridae</taxon>
        <taxon>Pentapetalae</taxon>
        <taxon>rosids</taxon>
        <taxon>fabids</taxon>
        <taxon>Rosales</taxon>
        <taxon>Moraceae</taxon>
        <taxon>Ficeae</taxon>
        <taxon>Ficus</taxon>
    </lineage>
</organism>
<feature type="signal peptide" evidence="1">
    <location>
        <begin position="1"/>
        <end position="17"/>
    </location>
</feature>
<accession>A0AA88AAF3</accession>
<name>A0AA88AAF3_FICCA</name>
<evidence type="ECO:0000313" key="3">
    <source>
        <dbReference type="Proteomes" id="UP001187192"/>
    </source>
</evidence>